<dbReference type="KEGG" id="kfa:Q73A0000_00875"/>
<protein>
    <submittedName>
        <fullName evidence="3">YHS domain-containing protein</fullName>
    </submittedName>
</protein>
<dbReference type="InterPro" id="IPR007029">
    <property type="entry name" value="YHS_dom"/>
</dbReference>
<dbReference type="EMBL" id="CP040442">
    <property type="protein sequence ID" value="QOW09002.1"/>
    <property type="molecule type" value="Genomic_DNA"/>
</dbReference>
<dbReference type="SUPFAM" id="SSF47240">
    <property type="entry name" value="Ferritin-like"/>
    <property type="match status" value="1"/>
</dbReference>
<feature type="chain" id="PRO_5032408657" evidence="1">
    <location>
        <begin position="19"/>
        <end position="92"/>
    </location>
</feature>
<keyword evidence="4" id="KW-1185">Reference proteome</keyword>
<proteinExistence type="predicted"/>
<dbReference type="InterPro" id="IPR011017">
    <property type="entry name" value="TRASH_dom"/>
</dbReference>
<dbReference type="SMART" id="SM00746">
    <property type="entry name" value="TRASH"/>
    <property type="match status" value="1"/>
</dbReference>
<keyword evidence="1" id="KW-0732">Signal</keyword>
<dbReference type="InterPro" id="IPR012348">
    <property type="entry name" value="RNR-like"/>
</dbReference>
<dbReference type="AlphaFoldDB" id="A0A7M2Y6E3"/>
<dbReference type="Gene3D" id="1.10.620.20">
    <property type="entry name" value="Ribonucleotide Reductase, subunit A"/>
    <property type="match status" value="1"/>
</dbReference>
<feature type="domain" description="TRASH" evidence="2">
    <location>
        <begin position="46"/>
        <end position="83"/>
    </location>
</feature>
<evidence type="ECO:0000313" key="3">
    <source>
        <dbReference type="EMBL" id="QOW09002.1"/>
    </source>
</evidence>
<dbReference type="Proteomes" id="UP000594195">
    <property type="component" value="Chromosome"/>
</dbReference>
<dbReference type="GO" id="GO:0016491">
    <property type="term" value="F:oxidoreductase activity"/>
    <property type="evidence" value="ECO:0007669"/>
    <property type="project" value="InterPro"/>
</dbReference>
<reference evidence="3 4" key="1">
    <citation type="submission" date="2019-05" db="EMBL/GenBank/DDBJ databases">
        <title>Chryseobacterium sp. isolated from King George Island, maritime Antarctica.</title>
        <authorList>
            <person name="Peng X."/>
        </authorList>
    </citation>
    <scope>NUCLEOTIDE SEQUENCE [LARGE SCALE GENOMIC DNA]</scope>
    <source>
        <strain evidence="3 4">7-3A</strain>
    </source>
</reference>
<dbReference type="RefSeq" id="WP_193812212.1">
    <property type="nucleotide sequence ID" value="NZ_CP040442.1"/>
</dbReference>
<gene>
    <name evidence="3" type="ORF">Q73A0000_00875</name>
</gene>
<dbReference type="PROSITE" id="PS51257">
    <property type="entry name" value="PROKAR_LIPOPROTEIN"/>
    <property type="match status" value="1"/>
</dbReference>
<evidence type="ECO:0000259" key="2">
    <source>
        <dbReference type="SMART" id="SM00746"/>
    </source>
</evidence>
<sequence>MKNYLMIMLLAASTIACSQETHTVKHVHKASQKMNLTGITVVNAEDPICQMKTADFLKDTANYKGKIYGFCSESCKDKFKKNPEKYTQNERK</sequence>
<feature type="signal peptide" evidence="1">
    <location>
        <begin position="1"/>
        <end position="18"/>
    </location>
</feature>
<name>A0A7M2Y6E3_9FLAO</name>
<evidence type="ECO:0000313" key="4">
    <source>
        <dbReference type="Proteomes" id="UP000594195"/>
    </source>
</evidence>
<evidence type="ECO:0000256" key="1">
    <source>
        <dbReference type="SAM" id="SignalP"/>
    </source>
</evidence>
<dbReference type="InterPro" id="IPR009078">
    <property type="entry name" value="Ferritin-like_SF"/>
</dbReference>
<organism evidence="3 4">
    <name type="scientific">Kaistella flava</name>
    <name type="common">ex Peng et al. 2021</name>
    <dbReference type="NCBI Taxonomy" id="2038776"/>
    <lineage>
        <taxon>Bacteria</taxon>
        <taxon>Pseudomonadati</taxon>
        <taxon>Bacteroidota</taxon>
        <taxon>Flavobacteriia</taxon>
        <taxon>Flavobacteriales</taxon>
        <taxon>Weeksellaceae</taxon>
        <taxon>Chryseobacterium group</taxon>
        <taxon>Kaistella</taxon>
    </lineage>
</organism>
<accession>A0A7M2Y6E3</accession>
<dbReference type="Pfam" id="PF04945">
    <property type="entry name" value="YHS"/>
    <property type="match status" value="1"/>
</dbReference>